<dbReference type="InterPro" id="IPR013103">
    <property type="entry name" value="RVT_2"/>
</dbReference>
<evidence type="ECO:0000259" key="1">
    <source>
        <dbReference type="Pfam" id="PF07727"/>
    </source>
</evidence>
<accession>A0ABD2WA25</accession>
<gene>
    <name evidence="2" type="ORF">TKK_015279</name>
</gene>
<keyword evidence="3" id="KW-1185">Reference proteome</keyword>
<dbReference type="SUPFAM" id="SSF56672">
    <property type="entry name" value="DNA/RNA polymerases"/>
    <property type="match status" value="1"/>
</dbReference>
<proteinExistence type="predicted"/>
<protein>
    <recommendedName>
        <fullName evidence="1">Reverse transcriptase Ty1/copia-type domain-containing protein</fullName>
    </recommendedName>
</protein>
<feature type="domain" description="Reverse transcriptase Ty1/copia-type" evidence="1">
    <location>
        <begin position="62"/>
        <end position="298"/>
    </location>
</feature>
<evidence type="ECO:0000313" key="2">
    <source>
        <dbReference type="EMBL" id="KAL3389924.1"/>
    </source>
</evidence>
<dbReference type="GO" id="GO:0071897">
    <property type="term" value="P:DNA biosynthetic process"/>
    <property type="evidence" value="ECO:0007669"/>
    <property type="project" value="UniProtKB-ARBA"/>
</dbReference>
<dbReference type="InterPro" id="IPR043502">
    <property type="entry name" value="DNA/RNA_pol_sf"/>
</dbReference>
<evidence type="ECO:0000313" key="3">
    <source>
        <dbReference type="Proteomes" id="UP001627154"/>
    </source>
</evidence>
<dbReference type="Proteomes" id="UP001627154">
    <property type="component" value="Unassembled WGS sequence"/>
</dbReference>
<reference evidence="2 3" key="1">
    <citation type="journal article" date="2024" name="bioRxiv">
        <title>A reference genome for Trichogramma kaykai: A tiny desert-dwelling parasitoid wasp with competing sex-ratio distorters.</title>
        <authorList>
            <person name="Culotta J."/>
            <person name="Lindsey A.R."/>
        </authorList>
    </citation>
    <scope>NUCLEOTIDE SEQUENCE [LARGE SCALE GENOMIC DNA]</scope>
    <source>
        <strain evidence="2 3">KSX58</strain>
    </source>
</reference>
<organism evidence="2 3">
    <name type="scientific">Trichogramma kaykai</name>
    <dbReference type="NCBI Taxonomy" id="54128"/>
    <lineage>
        <taxon>Eukaryota</taxon>
        <taxon>Metazoa</taxon>
        <taxon>Ecdysozoa</taxon>
        <taxon>Arthropoda</taxon>
        <taxon>Hexapoda</taxon>
        <taxon>Insecta</taxon>
        <taxon>Pterygota</taxon>
        <taxon>Neoptera</taxon>
        <taxon>Endopterygota</taxon>
        <taxon>Hymenoptera</taxon>
        <taxon>Apocrita</taxon>
        <taxon>Proctotrupomorpha</taxon>
        <taxon>Chalcidoidea</taxon>
        <taxon>Trichogrammatidae</taxon>
        <taxon>Trichogramma</taxon>
    </lineage>
</organism>
<dbReference type="PANTHER" id="PTHR11439">
    <property type="entry name" value="GAG-POL-RELATED RETROTRANSPOSON"/>
    <property type="match status" value="1"/>
</dbReference>
<comment type="caution">
    <text evidence="2">The sequence shown here is derived from an EMBL/GenBank/DDBJ whole genome shotgun (WGS) entry which is preliminary data.</text>
</comment>
<dbReference type="CDD" id="cd09272">
    <property type="entry name" value="RNase_HI_RT_Ty1"/>
    <property type="match status" value="1"/>
</dbReference>
<dbReference type="EMBL" id="JBJJXI010000122">
    <property type="protein sequence ID" value="KAL3389924.1"/>
    <property type="molecule type" value="Genomic_DNA"/>
</dbReference>
<name>A0ABD2WA25_9HYME</name>
<dbReference type="Pfam" id="PF07727">
    <property type="entry name" value="RVT_2"/>
    <property type="match status" value="1"/>
</dbReference>
<dbReference type="AlphaFoldDB" id="A0ABD2WA25"/>
<dbReference type="PANTHER" id="PTHR11439:SF483">
    <property type="entry name" value="PEPTIDE SYNTHASE GLIP-LIKE, PUTATIVE (AFU_ORTHOLOGUE AFUA_3G12920)-RELATED"/>
    <property type="match status" value="1"/>
</dbReference>
<sequence length="496" mass="57033">MWDRRTLKPPARFNDYVTVTALMMPVVQSEMYGEVKLSVSEAMKDPKWKSAMLDEYESLIMQTWVLVNKPKDARPLTCRWVFCLKEDGRYKARLVVRGFEQTYGQNYFDVFSPVARHTSVRLILSIAASENMKVMNFDVKTAFLHGDLEEQIFMFQPEGFSDKSNKVCLLKKSLYGLKQAPRNWNGRFTKFLKSLHFEPADDDPCVYYDNGCNTMIVLHVDDGLMVGRNPTAMIQILKKLNKEFKITFNSGKDESLTYIGMQIKSGPDGISINQSRYAERILQRYKFTNLNPANTPMERGMCADADKFVNNKPLDESYPYREYVKETLHYGIHFNGNRELVAYCDSDFDGDEVTGKSTTGVIVLRGGPLVWITKKQPLVANSTAEAEYRAAVAALDEISWIRRLAHELQHLDLDKPTPLSIDNRSAIHMLENTHEGKVTKGKKHIEISRKFIQQHIGTTVNWKSIRSEDQLADFLTKPLSRKLFENLIFKIIKEEC</sequence>